<protein>
    <submittedName>
        <fullName evidence="1">Uncharacterized protein</fullName>
    </submittedName>
</protein>
<evidence type="ECO:0000313" key="1">
    <source>
        <dbReference type="EMBL" id="PTB65236.1"/>
    </source>
</evidence>
<keyword evidence="2" id="KW-1185">Reference proteome</keyword>
<dbReference type="EMBL" id="KZ680215">
    <property type="protein sequence ID" value="PTB65236.1"/>
    <property type="molecule type" value="Genomic_DNA"/>
</dbReference>
<dbReference type="Proteomes" id="UP000241546">
    <property type="component" value="Unassembled WGS sequence"/>
</dbReference>
<evidence type="ECO:0000313" key="2">
    <source>
        <dbReference type="Proteomes" id="UP000241546"/>
    </source>
</evidence>
<dbReference type="RefSeq" id="XP_024748556.1">
    <property type="nucleotide sequence ID" value="XM_024892733.1"/>
</dbReference>
<reference evidence="2" key="1">
    <citation type="submission" date="2016-07" db="EMBL/GenBank/DDBJ databases">
        <title>Multiple horizontal gene transfer events from other fungi enriched the ability of initially mycotrophic Trichoderma (Ascomycota) to feed on dead plant biomass.</title>
        <authorList>
            <consortium name="DOE Joint Genome Institute"/>
            <person name="Atanasova L."/>
            <person name="Chenthamara K."/>
            <person name="Zhang J."/>
            <person name="Grujic M."/>
            <person name="Henrissat B."/>
            <person name="Kuo A."/>
            <person name="Aerts A."/>
            <person name="Salamov A."/>
            <person name="Lipzen A."/>
            <person name="Labutti K."/>
            <person name="Barry K."/>
            <person name="Miao Y."/>
            <person name="Rahimi M.J."/>
            <person name="Shen Q."/>
            <person name="Grigoriev I.V."/>
            <person name="Kubicek C.P."/>
            <person name="Druzhinina I.S."/>
        </authorList>
    </citation>
    <scope>NUCLEOTIDE SEQUENCE [LARGE SCALE GENOMIC DNA]</scope>
    <source>
        <strain evidence="2">TUCIM 6016</strain>
    </source>
</reference>
<name>A0A2T4B7C7_9HYPO</name>
<gene>
    <name evidence="1" type="ORF">BBK36DRAFT_1135703</name>
</gene>
<organism evidence="1 2">
    <name type="scientific">Trichoderma citrinoviride</name>
    <dbReference type="NCBI Taxonomy" id="58853"/>
    <lineage>
        <taxon>Eukaryota</taxon>
        <taxon>Fungi</taxon>
        <taxon>Dikarya</taxon>
        <taxon>Ascomycota</taxon>
        <taxon>Pezizomycotina</taxon>
        <taxon>Sordariomycetes</taxon>
        <taxon>Hypocreomycetidae</taxon>
        <taxon>Hypocreales</taxon>
        <taxon>Hypocreaceae</taxon>
        <taxon>Trichoderma</taxon>
    </lineage>
</organism>
<sequence>CLSVAPRRAIAIHPQHLESFLLTRPELLQPARGVRFCRHFGRFLPASRHGLILVHSFRLRLPGALLQAMDNGNAATTPDEAEKQQVLDELKAIDVAMQRLKLLHIKARRY</sequence>
<proteinExistence type="predicted"/>
<feature type="non-terminal residue" evidence="1">
    <location>
        <position position="1"/>
    </location>
</feature>
<accession>A0A2T4B7C7</accession>
<dbReference type="AlphaFoldDB" id="A0A2T4B7C7"/>
<dbReference type="GeneID" id="36600851"/>